<reference evidence="1" key="2">
    <citation type="submission" date="2022-06" db="UniProtKB">
        <authorList>
            <consortium name="EnsemblMetazoa"/>
        </authorList>
    </citation>
    <scope>IDENTIFICATION</scope>
</reference>
<protein>
    <submittedName>
        <fullName evidence="1">Uncharacterized protein</fullName>
    </submittedName>
</protein>
<sequence length="61" mass="7310">MANLQPLLGETAFCSHQVQNADGGITNKNEWRHQDDARLWPFSRKLADRIFEMKYRKWFNE</sequence>
<evidence type="ECO:0000313" key="1">
    <source>
        <dbReference type="EnsemblMetazoa" id="OVOC7860.1"/>
    </source>
</evidence>
<keyword evidence="2" id="KW-1185">Reference proteome</keyword>
<reference evidence="2" key="1">
    <citation type="submission" date="2013-10" db="EMBL/GenBank/DDBJ databases">
        <title>Genome sequencing of Onchocerca volvulus.</title>
        <authorList>
            <person name="Cotton J."/>
            <person name="Tsai J."/>
            <person name="Stanley E."/>
            <person name="Tracey A."/>
            <person name="Holroyd N."/>
            <person name="Lustigman S."/>
            <person name="Berriman M."/>
        </authorList>
    </citation>
    <scope>NUCLEOTIDE SEQUENCE</scope>
</reference>
<accession>A0A8R1TXV6</accession>
<dbReference type="AlphaFoldDB" id="A0A8R1TXV6"/>
<name>A0A8R1TXV6_ONCVO</name>
<dbReference type="EMBL" id="CMVM020000234">
    <property type="status" value="NOT_ANNOTATED_CDS"/>
    <property type="molecule type" value="Genomic_DNA"/>
</dbReference>
<dbReference type="Proteomes" id="UP000024404">
    <property type="component" value="Unassembled WGS sequence"/>
</dbReference>
<dbReference type="EnsemblMetazoa" id="OVOC7860.1">
    <property type="protein sequence ID" value="OVOC7860.1"/>
    <property type="gene ID" value="WBGene00244669"/>
</dbReference>
<evidence type="ECO:0000313" key="2">
    <source>
        <dbReference type="Proteomes" id="UP000024404"/>
    </source>
</evidence>
<proteinExistence type="predicted"/>
<organism evidence="1 2">
    <name type="scientific">Onchocerca volvulus</name>
    <dbReference type="NCBI Taxonomy" id="6282"/>
    <lineage>
        <taxon>Eukaryota</taxon>
        <taxon>Metazoa</taxon>
        <taxon>Ecdysozoa</taxon>
        <taxon>Nematoda</taxon>
        <taxon>Chromadorea</taxon>
        <taxon>Rhabditida</taxon>
        <taxon>Spirurina</taxon>
        <taxon>Spiruromorpha</taxon>
        <taxon>Filarioidea</taxon>
        <taxon>Onchocercidae</taxon>
        <taxon>Onchocerca</taxon>
    </lineage>
</organism>